<evidence type="ECO:0000256" key="9">
    <source>
        <dbReference type="ARBA" id="ARBA00022842"/>
    </source>
</evidence>
<evidence type="ECO:0000313" key="17">
    <source>
        <dbReference type="Ensembl" id="ENSSHBP00005015575.1"/>
    </source>
</evidence>
<reference evidence="17" key="1">
    <citation type="submission" date="2025-08" db="UniProtKB">
        <authorList>
            <consortium name="Ensembl"/>
        </authorList>
    </citation>
    <scope>IDENTIFICATION</scope>
</reference>
<evidence type="ECO:0000256" key="12">
    <source>
        <dbReference type="PIRSR" id="PIRSR037993-1"/>
    </source>
</evidence>
<organism evidence="17 18">
    <name type="scientific">Strigops habroptila</name>
    <name type="common">Kakapo</name>
    <dbReference type="NCBI Taxonomy" id="2489341"/>
    <lineage>
        <taxon>Eukaryota</taxon>
        <taxon>Metazoa</taxon>
        <taxon>Chordata</taxon>
        <taxon>Craniata</taxon>
        <taxon>Vertebrata</taxon>
        <taxon>Euteleostomi</taxon>
        <taxon>Archelosauria</taxon>
        <taxon>Archosauria</taxon>
        <taxon>Dinosauria</taxon>
        <taxon>Saurischia</taxon>
        <taxon>Theropoda</taxon>
        <taxon>Coelurosauria</taxon>
        <taxon>Aves</taxon>
        <taxon>Neognathae</taxon>
        <taxon>Neoaves</taxon>
        <taxon>Telluraves</taxon>
        <taxon>Australaves</taxon>
        <taxon>Psittaciformes</taxon>
        <taxon>Psittacidae</taxon>
        <taxon>Strigops</taxon>
    </lineage>
</organism>
<evidence type="ECO:0000256" key="6">
    <source>
        <dbReference type="ARBA" id="ARBA00022741"/>
    </source>
</evidence>
<feature type="active site" description="Proton acceptor" evidence="12">
    <location>
        <position position="210"/>
    </location>
</feature>
<comment type="catalytic activity">
    <reaction evidence="10">
        <text>L-threonyl-[protein] + ATP = O-phospho-L-threonyl-[protein] + ADP + H(+)</text>
        <dbReference type="Rhea" id="RHEA:46608"/>
        <dbReference type="Rhea" id="RHEA-COMP:11060"/>
        <dbReference type="Rhea" id="RHEA-COMP:11605"/>
        <dbReference type="ChEBI" id="CHEBI:15378"/>
        <dbReference type="ChEBI" id="CHEBI:30013"/>
        <dbReference type="ChEBI" id="CHEBI:30616"/>
        <dbReference type="ChEBI" id="CHEBI:61977"/>
        <dbReference type="ChEBI" id="CHEBI:456216"/>
        <dbReference type="EC" id="2.7.11.1"/>
    </reaction>
</comment>
<feature type="binding site" evidence="13">
    <location>
        <position position="171"/>
    </location>
    <ligand>
        <name>ATP</name>
        <dbReference type="ChEBI" id="CHEBI:30616"/>
    </ligand>
</feature>
<dbReference type="GO" id="GO:0005737">
    <property type="term" value="C:cytoplasm"/>
    <property type="evidence" value="ECO:0007669"/>
    <property type="project" value="UniProtKB-UniRule"/>
</dbReference>
<dbReference type="InParanoid" id="A0A672UNC6"/>
<evidence type="ECO:0000256" key="13">
    <source>
        <dbReference type="PIRSR" id="PIRSR037993-2"/>
    </source>
</evidence>
<protein>
    <recommendedName>
        <fullName evidence="3">non-specific serine/threonine protein kinase</fullName>
        <ecNumber evidence="3">2.7.11.1</ecNumber>
    </recommendedName>
</protein>
<dbReference type="InterPro" id="IPR051138">
    <property type="entry name" value="PIM_Ser/Thr_kinase"/>
</dbReference>
<comment type="cofactor">
    <cofactor evidence="1">
        <name>Mg(2+)</name>
        <dbReference type="ChEBI" id="CHEBI:18420"/>
    </cofactor>
</comment>
<feature type="compositionally biased region" description="Low complexity" evidence="15">
    <location>
        <begin position="1"/>
        <end position="20"/>
    </location>
</feature>
<evidence type="ECO:0000259" key="16">
    <source>
        <dbReference type="PROSITE" id="PS50011"/>
    </source>
</evidence>
<keyword evidence="4" id="KW-0723">Serine/threonine-protein kinase</keyword>
<name>A0A672UNC6_STRHB</name>
<comment type="catalytic activity">
    <reaction evidence="11">
        <text>L-seryl-[protein] + ATP = O-phospho-L-seryl-[protein] + ADP + H(+)</text>
        <dbReference type="Rhea" id="RHEA:17989"/>
        <dbReference type="Rhea" id="RHEA-COMP:9863"/>
        <dbReference type="Rhea" id="RHEA-COMP:11604"/>
        <dbReference type="ChEBI" id="CHEBI:15378"/>
        <dbReference type="ChEBI" id="CHEBI:29999"/>
        <dbReference type="ChEBI" id="CHEBI:30616"/>
        <dbReference type="ChEBI" id="CHEBI:83421"/>
        <dbReference type="ChEBI" id="CHEBI:456216"/>
        <dbReference type="EC" id="2.7.11.1"/>
    </reaction>
</comment>
<dbReference type="GO" id="GO:0004674">
    <property type="term" value="F:protein serine/threonine kinase activity"/>
    <property type="evidence" value="ECO:0007669"/>
    <property type="project" value="UniProtKB-UniRule"/>
</dbReference>
<keyword evidence="8 13" id="KW-0067">ATP-binding</keyword>
<dbReference type="PANTHER" id="PTHR22984">
    <property type="entry name" value="SERINE/THREONINE-PROTEIN KINASE PIM"/>
    <property type="match status" value="1"/>
</dbReference>
<dbReference type="InterPro" id="IPR000719">
    <property type="entry name" value="Prot_kinase_dom"/>
</dbReference>
<dbReference type="AlphaFoldDB" id="A0A672UNC6"/>
<feature type="binding site" evidence="13 14">
    <location>
        <position position="108"/>
    </location>
    <ligand>
        <name>ATP</name>
        <dbReference type="ChEBI" id="CHEBI:30616"/>
    </ligand>
</feature>
<evidence type="ECO:0000256" key="7">
    <source>
        <dbReference type="ARBA" id="ARBA00022777"/>
    </source>
</evidence>
<dbReference type="GeneTree" id="ENSGT00940000153394"/>
<dbReference type="PROSITE" id="PS00107">
    <property type="entry name" value="PROTEIN_KINASE_ATP"/>
    <property type="match status" value="1"/>
</dbReference>
<feature type="region of interest" description="Disordered" evidence="15">
    <location>
        <begin position="1"/>
        <end position="45"/>
    </location>
</feature>
<proteinExistence type="inferred from homology"/>
<dbReference type="Proteomes" id="UP000472266">
    <property type="component" value="Unplaced"/>
</dbReference>
<dbReference type="Ensembl" id="ENSSHBT00005018660.1">
    <property type="protein sequence ID" value="ENSSHBP00005015575.1"/>
    <property type="gene ID" value="ENSSHBG00005013617.1"/>
</dbReference>
<dbReference type="GO" id="GO:0043066">
    <property type="term" value="P:negative regulation of apoptotic process"/>
    <property type="evidence" value="ECO:0007669"/>
    <property type="project" value="UniProtKB-UniRule"/>
</dbReference>
<evidence type="ECO:0000256" key="4">
    <source>
        <dbReference type="ARBA" id="ARBA00022527"/>
    </source>
</evidence>
<dbReference type="GO" id="GO:0005634">
    <property type="term" value="C:nucleus"/>
    <property type="evidence" value="ECO:0007669"/>
    <property type="project" value="UniProtKB-SubCell"/>
</dbReference>
<dbReference type="Gene3D" id="1.10.510.10">
    <property type="entry name" value="Transferase(Phosphotransferase) domain 1"/>
    <property type="match status" value="1"/>
</dbReference>
<dbReference type="Pfam" id="PF00069">
    <property type="entry name" value="Pkinase"/>
    <property type="match status" value="1"/>
</dbReference>
<evidence type="ECO:0000313" key="18">
    <source>
        <dbReference type="Proteomes" id="UP000472266"/>
    </source>
</evidence>
<dbReference type="SUPFAM" id="SSF56112">
    <property type="entry name" value="Protein kinase-like (PK-like)"/>
    <property type="match status" value="1"/>
</dbReference>
<feature type="compositionally biased region" description="Low complexity" evidence="15">
    <location>
        <begin position="33"/>
        <end position="45"/>
    </location>
</feature>
<dbReference type="GO" id="GO:0106310">
    <property type="term" value="F:protein serine kinase activity"/>
    <property type="evidence" value="ECO:0007669"/>
    <property type="project" value="UniProtKB-UniRule"/>
</dbReference>
<evidence type="ECO:0000256" key="10">
    <source>
        <dbReference type="ARBA" id="ARBA00047899"/>
    </source>
</evidence>
<accession>A0A672UNC6</accession>
<evidence type="ECO:0000256" key="3">
    <source>
        <dbReference type="ARBA" id="ARBA00012513"/>
    </source>
</evidence>
<evidence type="ECO:0000256" key="11">
    <source>
        <dbReference type="ARBA" id="ARBA00048679"/>
    </source>
</evidence>
<evidence type="ECO:0000256" key="8">
    <source>
        <dbReference type="ARBA" id="ARBA00022840"/>
    </source>
</evidence>
<feature type="binding site" evidence="13">
    <location>
        <position position="164"/>
    </location>
    <ligand>
        <name>ATP</name>
        <dbReference type="ChEBI" id="CHEBI:30616"/>
    </ligand>
</feature>
<evidence type="ECO:0000256" key="15">
    <source>
        <dbReference type="SAM" id="MobiDB-lite"/>
    </source>
</evidence>
<reference evidence="17" key="2">
    <citation type="submission" date="2025-09" db="UniProtKB">
        <authorList>
            <consortium name="Ensembl"/>
        </authorList>
    </citation>
    <scope>IDENTIFICATION</scope>
</reference>
<dbReference type="InterPro" id="IPR011009">
    <property type="entry name" value="Kinase-like_dom_sf"/>
</dbReference>
<dbReference type="PANTHER" id="PTHR22984:SF29">
    <property type="entry name" value="SERINE_THREONINE-PROTEIN KINASE PIM-1"/>
    <property type="match status" value="1"/>
</dbReference>
<evidence type="ECO:0000256" key="1">
    <source>
        <dbReference type="ARBA" id="ARBA00001946"/>
    </source>
</evidence>
<dbReference type="GO" id="GO:0006915">
    <property type="term" value="P:apoptotic process"/>
    <property type="evidence" value="ECO:0007669"/>
    <property type="project" value="UniProtKB-KW"/>
</dbReference>
<evidence type="ECO:0000256" key="14">
    <source>
        <dbReference type="PROSITE-ProRule" id="PRU10141"/>
    </source>
</evidence>
<keyword evidence="5" id="KW-0808">Transferase</keyword>
<evidence type="ECO:0000256" key="5">
    <source>
        <dbReference type="ARBA" id="ARBA00022679"/>
    </source>
</evidence>
<dbReference type="Gene3D" id="3.30.200.20">
    <property type="entry name" value="Phosphorylase Kinase, domain 1"/>
    <property type="match status" value="1"/>
</dbReference>
<evidence type="ECO:0000256" key="2">
    <source>
        <dbReference type="ARBA" id="ARBA00005505"/>
    </source>
</evidence>
<feature type="domain" description="Protein kinase" evidence="16">
    <location>
        <begin position="79"/>
        <end position="333"/>
    </location>
</feature>
<keyword evidence="6 14" id="KW-0547">Nucleotide-binding</keyword>
<dbReference type="InterPro" id="IPR017441">
    <property type="entry name" value="Protein_kinase_ATP_BS"/>
</dbReference>
<dbReference type="EC" id="2.7.11.1" evidence="3"/>
<keyword evidence="9" id="KW-0460">Magnesium</keyword>
<keyword evidence="7" id="KW-0418">Kinase</keyword>
<comment type="similarity">
    <text evidence="2">Belongs to the protein kinase superfamily. CAMK Ser/Thr protein kinase family. PIM subfamily.</text>
</comment>
<sequence length="361" mass="40780">VRRRQQLSAARSPLSAAPRDGAPRPAPDPISRPPRQGSPRRSALPVLAVAALGEPPPLGLPSSRVRRTGKEKEPLERLYRVEPLLGRGGFGSIYSGVRLSDGAPVAIKRVARERISSWGERVSPSGTRIPMEIAMMRKVRSGCSAIIQLLDWFELPNCFLLVLERPDPSQDLSRFIKEWRVLPEDLAWGIFMQVLVAVLHCHGCGVLHRDIKPKSIVLNLGMGEVKLIVFGCSTFLRDTVYTKFSGENTCVLPPEWFHYHCYHGRLAVIWSLGVLLYEMICTVVPFRRGQEPPATEQWFPGFSPECQHLIKWCLSMCACDRPSLEDIFNHPWLQRSSCPRSQQPGKQAPWLLRPHIHELWL</sequence>
<dbReference type="PROSITE" id="PS50011">
    <property type="entry name" value="PROTEIN_KINASE_DOM"/>
    <property type="match status" value="1"/>
</dbReference>
<keyword evidence="18" id="KW-1185">Reference proteome</keyword>
<dbReference type="GO" id="GO:0005524">
    <property type="term" value="F:ATP binding"/>
    <property type="evidence" value="ECO:0007669"/>
    <property type="project" value="UniProtKB-UniRule"/>
</dbReference>